<organism evidence="1">
    <name type="scientific">Bacillus glycinifermentans</name>
    <dbReference type="NCBI Taxonomy" id="1664069"/>
    <lineage>
        <taxon>Bacteria</taxon>
        <taxon>Bacillati</taxon>
        <taxon>Bacillota</taxon>
        <taxon>Bacilli</taxon>
        <taxon>Bacillales</taxon>
        <taxon>Bacillaceae</taxon>
        <taxon>Bacillus</taxon>
    </lineage>
</organism>
<dbReference type="RefSeq" id="WP_172691961.1">
    <property type="nucleotide sequence ID" value="NZ_MF996509.1"/>
</dbReference>
<proteinExistence type="predicted"/>
<accession>A0A2I7ZJK5</accession>
<reference evidence="1" key="1">
    <citation type="submission" date="2017-09" db="EMBL/GenBank/DDBJ databases">
        <title>Sequences of three plasmids isolated from Bacillus glycinfermentans NCCP 15922.</title>
        <authorList>
            <person name="Yu W.-S."/>
            <person name="Do H.-N."/>
            <person name="Cheong H.-M."/>
            <person name="Hwang K.-J."/>
        </authorList>
    </citation>
    <scope>NUCLEOTIDE SEQUENCE</scope>
    <source>
        <strain evidence="1">KBN06P03352</strain>
        <plasmid evidence="1">unnamed1</plasmid>
    </source>
</reference>
<evidence type="ECO:0000313" key="1">
    <source>
        <dbReference type="EMBL" id="AUS92797.1"/>
    </source>
</evidence>
<name>A0A2I7ZJK5_9BACI</name>
<geneLocation type="plasmid" evidence="1">
    <name>unnamed1</name>
</geneLocation>
<sequence length="78" mass="9560">MNLRILAADLFIQENDDLKLLEFIEEPKDINEPYDRAYQLRKAYRSLIVVRLLRMNQRGKVENEFVHFPFRWHNKLDI</sequence>
<keyword evidence="1" id="KW-0614">Plasmid</keyword>
<dbReference type="EMBL" id="MF996509">
    <property type="protein sequence ID" value="AUS92797.1"/>
    <property type="molecule type" value="Genomic_DNA"/>
</dbReference>
<protein>
    <submittedName>
        <fullName evidence="1">Uncharacterized protein</fullName>
    </submittedName>
</protein>
<dbReference type="AlphaFoldDB" id="A0A2I7ZJK5"/>